<accession>A0A0L8VBY1</accession>
<name>A0A0L8VBY1_9BACT</name>
<dbReference type="EMBL" id="LGIA01000082">
    <property type="protein sequence ID" value="KOH45657.1"/>
    <property type="molecule type" value="Genomic_DNA"/>
</dbReference>
<proteinExistence type="predicted"/>
<gene>
    <name evidence="1" type="ORF">NC99_15160</name>
</gene>
<sequence length="46" mass="5242">MPNRARLIQRVQQFNAAGGRVFMLLTGSKKFIGNWQPQGGCWFFLA</sequence>
<evidence type="ECO:0000313" key="2">
    <source>
        <dbReference type="Proteomes" id="UP000036958"/>
    </source>
</evidence>
<protein>
    <submittedName>
        <fullName evidence="1">Uncharacterized protein</fullName>
    </submittedName>
</protein>
<reference evidence="2" key="1">
    <citation type="submission" date="2015-07" db="EMBL/GenBank/DDBJ databases">
        <title>Genome sequencing of Sunxiuqinia dokdonensis strain SK.</title>
        <authorList>
            <person name="Ahn S."/>
            <person name="Kim B.-C."/>
        </authorList>
    </citation>
    <scope>NUCLEOTIDE SEQUENCE [LARGE SCALE GENOMIC DNA]</scope>
    <source>
        <strain evidence="2">SK</strain>
    </source>
</reference>
<dbReference type="AlphaFoldDB" id="A0A0L8VBY1"/>
<evidence type="ECO:0000313" key="1">
    <source>
        <dbReference type="EMBL" id="KOH45657.1"/>
    </source>
</evidence>
<dbReference type="Proteomes" id="UP000036958">
    <property type="component" value="Unassembled WGS sequence"/>
</dbReference>
<keyword evidence="2" id="KW-1185">Reference proteome</keyword>
<comment type="caution">
    <text evidence="1">The sequence shown here is derived from an EMBL/GenBank/DDBJ whole genome shotgun (WGS) entry which is preliminary data.</text>
</comment>
<organism evidence="1 2">
    <name type="scientific">Sunxiuqinia dokdonensis</name>
    <dbReference type="NCBI Taxonomy" id="1409788"/>
    <lineage>
        <taxon>Bacteria</taxon>
        <taxon>Pseudomonadati</taxon>
        <taxon>Bacteroidota</taxon>
        <taxon>Bacteroidia</taxon>
        <taxon>Marinilabiliales</taxon>
        <taxon>Prolixibacteraceae</taxon>
        <taxon>Sunxiuqinia</taxon>
    </lineage>
</organism>